<gene>
    <name evidence="6" type="ORF">PGLA2088_LOCUS35059</name>
</gene>
<dbReference type="GO" id="GO:0006979">
    <property type="term" value="P:response to oxidative stress"/>
    <property type="evidence" value="ECO:0007669"/>
    <property type="project" value="InterPro"/>
</dbReference>
<evidence type="ECO:0000313" key="6">
    <source>
        <dbReference type="EMBL" id="CAE8708713.1"/>
    </source>
</evidence>
<sequence length="586" mass="67753">MGQRWWRSYRVSELPPIRYLLTLQLFIMAVQDLFGQLTSGKKVVNWRLAGAKFFVAFEKFCENILYTLVRHVPFVRGFVMRLERSYFIDFFPRLNQPYAFDTKCDYHTLRSFERRGPYHQVIKDPPELVRVYPEAPLDELVADLFMRKPGQMVKSRNSLWYPCLATFHHYSVFSAADEDFESSKNFTHHAHLQSVYGITEETSTALRSMKGGRMKTSTVNGEDFLPYLKDCPGVRQKGKNGDTLTDQEKETYFAAGNDRINSSPMFMYPAIMYVRMHNNYAADLGEAHADWDDERIFQESRNLLIASHFKHLIHEIRFNFGDAFSFVGMDEMKSAPAINGTGVHGAITYESKLAYIFHEAIPDTFTVNDETATWEKLYWAPQKVVAMGNVQAWYECLTRQQCGRLCLENTPSILLKVHEMHLKLGRKIRMPPLNEYRRALDMAPYFSFDEVTANKEVAAKLEKHYGHVDNMEFYVGIYAEDPWPLKLGVLDYVGPVYGAILKATLSQLAFNSPFLHPNILKLMDPLPASMLEVYDNNYWFGRCGVPMDGRNAFFSDVYREKYLDKECLAKISSNGKAQDRLPKKKA</sequence>
<accession>A0A813KUJ6</accession>
<dbReference type="GO" id="GO:0020037">
    <property type="term" value="F:heme binding"/>
    <property type="evidence" value="ECO:0007669"/>
    <property type="project" value="InterPro"/>
</dbReference>
<dbReference type="Gene3D" id="1.10.640.10">
    <property type="entry name" value="Haem peroxidase domain superfamily, animal type"/>
    <property type="match status" value="1"/>
</dbReference>
<keyword evidence="2" id="KW-0223">Dioxygenase</keyword>
<dbReference type="PANTHER" id="PTHR11903:SF39">
    <property type="entry name" value="PROSTAGLANDIN G_H SYNTHASE 2-LIKE"/>
    <property type="match status" value="1"/>
</dbReference>
<dbReference type="Pfam" id="PF03098">
    <property type="entry name" value="An_peroxidase"/>
    <property type="match status" value="1"/>
</dbReference>
<name>A0A813KUJ6_POLGL</name>
<feature type="binding site" description="axial binding residue" evidence="5">
    <location>
        <position position="358"/>
    </location>
    <ligand>
        <name>heme b</name>
        <dbReference type="ChEBI" id="CHEBI:60344"/>
    </ligand>
    <ligandPart>
        <name>Fe</name>
        <dbReference type="ChEBI" id="CHEBI:18248"/>
    </ligandPart>
</feature>
<keyword evidence="1 5" id="KW-0479">Metal-binding</keyword>
<dbReference type="GO" id="GO:0005737">
    <property type="term" value="C:cytoplasm"/>
    <property type="evidence" value="ECO:0007669"/>
    <property type="project" value="TreeGrafter"/>
</dbReference>
<dbReference type="InterPro" id="IPR050783">
    <property type="entry name" value="Oxylipin_biosynth_metab"/>
</dbReference>
<dbReference type="GO" id="GO:0016702">
    <property type="term" value="F:oxidoreductase activity, acting on single donors with incorporation of molecular oxygen, incorporation of two atoms of oxygen"/>
    <property type="evidence" value="ECO:0007669"/>
    <property type="project" value="TreeGrafter"/>
</dbReference>
<dbReference type="SUPFAM" id="SSF48113">
    <property type="entry name" value="Heme-dependent peroxidases"/>
    <property type="match status" value="1"/>
</dbReference>
<dbReference type="GO" id="GO:0006631">
    <property type="term" value="P:fatty acid metabolic process"/>
    <property type="evidence" value="ECO:0007669"/>
    <property type="project" value="UniProtKB-ARBA"/>
</dbReference>
<evidence type="ECO:0000313" key="7">
    <source>
        <dbReference type="Proteomes" id="UP000626109"/>
    </source>
</evidence>
<evidence type="ECO:0008006" key="8">
    <source>
        <dbReference type="Google" id="ProtNLM"/>
    </source>
</evidence>
<dbReference type="InterPro" id="IPR037120">
    <property type="entry name" value="Haem_peroxidase_sf_animal"/>
</dbReference>
<evidence type="ECO:0000256" key="4">
    <source>
        <dbReference type="ARBA" id="ARBA00023004"/>
    </source>
</evidence>
<dbReference type="AlphaFoldDB" id="A0A813KUJ6"/>
<organism evidence="6 7">
    <name type="scientific">Polarella glacialis</name>
    <name type="common">Dinoflagellate</name>
    <dbReference type="NCBI Taxonomy" id="89957"/>
    <lineage>
        <taxon>Eukaryota</taxon>
        <taxon>Sar</taxon>
        <taxon>Alveolata</taxon>
        <taxon>Dinophyceae</taxon>
        <taxon>Suessiales</taxon>
        <taxon>Suessiaceae</taxon>
        <taxon>Polarella</taxon>
    </lineage>
</organism>
<evidence type="ECO:0000256" key="3">
    <source>
        <dbReference type="ARBA" id="ARBA00023002"/>
    </source>
</evidence>
<protein>
    <recommendedName>
        <fullName evidence="8">Prostaglandin-endoperoxide synthase</fullName>
    </recommendedName>
</protein>
<keyword evidence="3" id="KW-0560">Oxidoreductase</keyword>
<evidence type="ECO:0000256" key="2">
    <source>
        <dbReference type="ARBA" id="ARBA00022964"/>
    </source>
</evidence>
<evidence type="ECO:0000256" key="1">
    <source>
        <dbReference type="ARBA" id="ARBA00022723"/>
    </source>
</evidence>
<dbReference type="InterPro" id="IPR010255">
    <property type="entry name" value="Haem_peroxidase_sf"/>
</dbReference>
<dbReference type="PROSITE" id="PS50292">
    <property type="entry name" value="PEROXIDASE_3"/>
    <property type="match status" value="1"/>
</dbReference>
<dbReference type="GO" id="GO:0004601">
    <property type="term" value="F:peroxidase activity"/>
    <property type="evidence" value="ECO:0007669"/>
    <property type="project" value="InterPro"/>
</dbReference>
<dbReference type="Proteomes" id="UP000626109">
    <property type="component" value="Unassembled WGS sequence"/>
</dbReference>
<dbReference type="GO" id="GO:0004666">
    <property type="term" value="F:prostaglandin-endoperoxide synthase activity"/>
    <property type="evidence" value="ECO:0007669"/>
    <property type="project" value="TreeGrafter"/>
</dbReference>
<keyword evidence="4 5" id="KW-0408">Iron</keyword>
<dbReference type="InterPro" id="IPR019791">
    <property type="entry name" value="Haem_peroxidase_animal"/>
</dbReference>
<proteinExistence type="predicted"/>
<dbReference type="PRINTS" id="PR00457">
    <property type="entry name" value="ANPEROXIDASE"/>
</dbReference>
<keyword evidence="5" id="KW-0349">Heme</keyword>
<dbReference type="GO" id="GO:0046872">
    <property type="term" value="F:metal ion binding"/>
    <property type="evidence" value="ECO:0007669"/>
    <property type="project" value="UniProtKB-KW"/>
</dbReference>
<comment type="caution">
    <text evidence="6">The sequence shown here is derived from an EMBL/GenBank/DDBJ whole genome shotgun (WGS) entry which is preliminary data.</text>
</comment>
<dbReference type="PANTHER" id="PTHR11903">
    <property type="entry name" value="PROSTAGLANDIN G/H SYNTHASE"/>
    <property type="match status" value="1"/>
</dbReference>
<reference evidence="6" key="1">
    <citation type="submission" date="2021-02" db="EMBL/GenBank/DDBJ databases">
        <authorList>
            <person name="Dougan E. K."/>
            <person name="Rhodes N."/>
            <person name="Thang M."/>
            <person name="Chan C."/>
        </authorList>
    </citation>
    <scope>NUCLEOTIDE SEQUENCE</scope>
</reference>
<evidence type="ECO:0000256" key="5">
    <source>
        <dbReference type="PIRSR" id="PIRSR619791-2"/>
    </source>
</evidence>
<dbReference type="EMBL" id="CAJNNW010031739">
    <property type="protein sequence ID" value="CAE8708713.1"/>
    <property type="molecule type" value="Genomic_DNA"/>
</dbReference>